<protein>
    <submittedName>
        <fullName evidence="2">Uncharacterized protein</fullName>
    </submittedName>
</protein>
<evidence type="ECO:0000313" key="3">
    <source>
        <dbReference type="Proteomes" id="UP000054350"/>
    </source>
</evidence>
<organism evidence="2 3">
    <name type="scientific">Allomyces macrogynus (strain ATCC 38327)</name>
    <name type="common">Allomyces javanicus var. macrogynus</name>
    <dbReference type="NCBI Taxonomy" id="578462"/>
    <lineage>
        <taxon>Eukaryota</taxon>
        <taxon>Fungi</taxon>
        <taxon>Fungi incertae sedis</taxon>
        <taxon>Blastocladiomycota</taxon>
        <taxon>Blastocladiomycetes</taxon>
        <taxon>Blastocladiales</taxon>
        <taxon>Blastocladiaceae</taxon>
        <taxon>Allomyces</taxon>
    </lineage>
</organism>
<reference evidence="3" key="2">
    <citation type="submission" date="2009-11" db="EMBL/GenBank/DDBJ databases">
        <title>The Genome Sequence of Allomyces macrogynus strain ATCC 38327.</title>
        <authorList>
            <consortium name="The Broad Institute Genome Sequencing Platform"/>
            <person name="Russ C."/>
            <person name="Cuomo C."/>
            <person name="Shea T."/>
            <person name="Young S.K."/>
            <person name="Zeng Q."/>
            <person name="Koehrsen M."/>
            <person name="Haas B."/>
            <person name="Borodovsky M."/>
            <person name="Guigo R."/>
            <person name="Alvarado L."/>
            <person name="Berlin A."/>
            <person name="Borenstein D."/>
            <person name="Chen Z."/>
            <person name="Engels R."/>
            <person name="Freedman E."/>
            <person name="Gellesch M."/>
            <person name="Goldberg J."/>
            <person name="Griggs A."/>
            <person name="Gujja S."/>
            <person name="Heiman D."/>
            <person name="Hepburn T."/>
            <person name="Howarth C."/>
            <person name="Jen D."/>
            <person name="Larson L."/>
            <person name="Lewis B."/>
            <person name="Mehta T."/>
            <person name="Park D."/>
            <person name="Pearson M."/>
            <person name="Roberts A."/>
            <person name="Saif S."/>
            <person name="Shenoy N."/>
            <person name="Sisk P."/>
            <person name="Stolte C."/>
            <person name="Sykes S."/>
            <person name="Walk T."/>
            <person name="White J."/>
            <person name="Yandava C."/>
            <person name="Burger G."/>
            <person name="Gray M.W."/>
            <person name="Holland P.W.H."/>
            <person name="King N."/>
            <person name="Lang F.B.F."/>
            <person name="Roger A.J."/>
            <person name="Ruiz-Trillo I."/>
            <person name="Lander E."/>
            <person name="Nusbaum C."/>
        </authorList>
    </citation>
    <scope>NUCLEOTIDE SEQUENCE [LARGE SCALE GENOMIC DNA]</scope>
    <source>
        <strain evidence="3">ATCC 38327</strain>
    </source>
</reference>
<feature type="compositionally biased region" description="Basic and acidic residues" evidence="1">
    <location>
        <begin position="105"/>
        <end position="114"/>
    </location>
</feature>
<proteinExistence type="predicted"/>
<dbReference type="AlphaFoldDB" id="A0A0L0RY59"/>
<gene>
    <name evidence="2" type="ORF">AMAG_01205</name>
</gene>
<evidence type="ECO:0000313" key="2">
    <source>
        <dbReference type="EMBL" id="KNE55298.1"/>
    </source>
</evidence>
<dbReference type="Proteomes" id="UP000054350">
    <property type="component" value="Unassembled WGS sequence"/>
</dbReference>
<feature type="compositionally biased region" description="Pro residues" evidence="1">
    <location>
        <begin position="26"/>
        <end position="39"/>
    </location>
</feature>
<name>A0A0L0RY59_ALLM3</name>
<dbReference type="VEuPathDB" id="FungiDB:AMAG_01205"/>
<dbReference type="OrthoDB" id="5584767at2759"/>
<feature type="region of interest" description="Disordered" evidence="1">
    <location>
        <begin position="96"/>
        <end position="116"/>
    </location>
</feature>
<evidence type="ECO:0000256" key="1">
    <source>
        <dbReference type="SAM" id="MobiDB-lite"/>
    </source>
</evidence>
<dbReference type="EMBL" id="GG745329">
    <property type="protein sequence ID" value="KNE55298.1"/>
    <property type="molecule type" value="Genomic_DNA"/>
</dbReference>
<accession>A0A0L0RY59</accession>
<reference evidence="2 3" key="1">
    <citation type="submission" date="2009-11" db="EMBL/GenBank/DDBJ databases">
        <title>Annotation of Allomyces macrogynus ATCC 38327.</title>
        <authorList>
            <consortium name="The Broad Institute Genome Sequencing Platform"/>
            <person name="Russ C."/>
            <person name="Cuomo C."/>
            <person name="Burger G."/>
            <person name="Gray M.W."/>
            <person name="Holland P.W.H."/>
            <person name="King N."/>
            <person name="Lang F.B.F."/>
            <person name="Roger A.J."/>
            <person name="Ruiz-Trillo I."/>
            <person name="Young S.K."/>
            <person name="Zeng Q."/>
            <person name="Gargeya S."/>
            <person name="Fitzgerald M."/>
            <person name="Haas B."/>
            <person name="Abouelleil A."/>
            <person name="Alvarado L."/>
            <person name="Arachchi H.M."/>
            <person name="Berlin A."/>
            <person name="Chapman S.B."/>
            <person name="Gearin G."/>
            <person name="Goldberg J."/>
            <person name="Griggs A."/>
            <person name="Gujja S."/>
            <person name="Hansen M."/>
            <person name="Heiman D."/>
            <person name="Howarth C."/>
            <person name="Larimer J."/>
            <person name="Lui A."/>
            <person name="MacDonald P.J.P."/>
            <person name="McCowen C."/>
            <person name="Montmayeur A."/>
            <person name="Murphy C."/>
            <person name="Neiman D."/>
            <person name="Pearson M."/>
            <person name="Priest M."/>
            <person name="Roberts A."/>
            <person name="Saif S."/>
            <person name="Shea T."/>
            <person name="Sisk P."/>
            <person name="Stolte C."/>
            <person name="Sykes S."/>
            <person name="Wortman J."/>
            <person name="Nusbaum C."/>
            <person name="Birren B."/>
        </authorList>
    </citation>
    <scope>NUCLEOTIDE SEQUENCE [LARGE SCALE GENOMIC DNA]</scope>
    <source>
        <strain evidence="2 3">ATCC 38327</strain>
    </source>
</reference>
<feature type="compositionally biased region" description="Basic residues" evidence="1">
    <location>
        <begin position="7"/>
        <end position="20"/>
    </location>
</feature>
<sequence>MPNATRSRTRASRKPPLRPHGHPDPVAAPPQPPPPPPAFLPVLYWPPPVAGPTTSIPQLVAPPVGRPRVPPIAGRNTRRIKGARLIVDDASQWRDVSDVQSSSEFGDKPGRGRGNDAATPVAAVADLVLKETVADLVRDDVTKELAEAHARDADDPYHRKLAHVATLLLDETVADDVRWLVKITLREKVAERLQLGAVMQVVDQLLAEEVADLARAEVNAAQQLAARVAAAETVVPLDPLATLHAEGPPVLLAALVLDQVLALAVEGSAHDEAAGTDPMALDVGGYLPPQVTLLHALVLDALLDMKFN</sequence>
<keyword evidence="3" id="KW-1185">Reference proteome</keyword>
<feature type="region of interest" description="Disordered" evidence="1">
    <location>
        <begin position="1"/>
        <end position="39"/>
    </location>
</feature>